<dbReference type="KEGG" id="sal:Sala_2688"/>
<keyword evidence="6" id="KW-1185">Reference proteome</keyword>
<dbReference type="PROSITE" id="PS51371">
    <property type="entry name" value="CBS"/>
    <property type="match status" value="1"/>
</dbReference>
<dbReference type="InterPro" id="IPR051257">
    <property type="entry name" value="Diverse_CBS-Domain"/>
</dbReference>
<dbReference type="InterPro" id="IPR046342">
    <property type="entry name" value="CBS_dom_sf"/>
</dbReference>
<evidence type="ECO:0000256" key="3">
    <source>
        <dbReference type="SAM" id="Phobius"/>
    </source>
</evidence>
<gene>
    <name evidence="5" type="ordered locus">Sala_2688</name>
</gene>
<dbReference type="eggNOG" id="COG0517">
    <property type="taxonomic scope" value="Bacteria"/>
</dbReference>
<protein>
    <submittedName>
        <fullName evidence="5">CBS domain containing membrane protein</fullName>
    </submittedName>
</protein>
<dbReference type="SUPFAM" id="SSF54631">
    <property type="entry name" value="CBS-domain pair"/>
    <property type="match status" value="1"/>
</dbReference>
<dbReference type="SMART" id="SM00116">
    <property type="entry name" value="CBS"/>
    <property type="match status" value="2"/>
</dbReference>
<dbReference type="EMBL" id="CP000356">
    <property type="protein sequence ID" value="ABF54393.1"/>
    <property type="molecule type" value="Genomic_DNA"/>
</dbReference>
<proteinExistence type="predicted"/>
<dbReference type="STRING" id="317655.Sala_2688"/>
<keyword evidence="1 2" id="KW-0129">CBS domain</keyword>
<evidence type="ECO:0000259" key="4">
    <source>
        <dbReference type="PROSITE" id="PS51371"/>
    </source>
</evidence>
<name>Q1GPM9_SPHAL</name>
<evidence type="ECO:0000313" key="6">
    <source>
        <dbReference type="Proteomes" id="UP000006578"/>
    </source>
</evidence>
<dbReference type="Proteomes" id="UP000006578">
    <property type="component" value="Chromosome"/>
</dbReference>
<feature type="domain" description="CBS" evidence="4">
    <location>
        <begin position="77"/>
        <end position="133"/>
    </location>
</feature>
<dbReference type="AlphaFoldDB" id="Q1GPM9"/>
<dbReference type="HOGENOM" id="CLU_040681_3_2_5"/>
<keyword evidence="3" id="KW-1133">Transmembrane helix</keyword>
<sequence length="151" mass="16016">MKIAAIVSRKGREFETVDERSSLAEAVDVMHRKAIGSVGVATGRGAIISGLVSQQELTSAIALHGADALSRPVADFMRKPVLSCRCDDNAADVMHVMTRERCRHAVVWNAAGTIAGLVSLGDLVAALLEEARLEAGVLRDLARSRLLAMPG</sequence>
<dbReference type="PANTHER" id="PTHR43080">
    <property type="entry name" value="CBS DOMAIN-CONTAINING PROTEIN CBSX3, MITOCHONDRIAL"/>
    <property type="match status" value="1"/>
</dbReference>
<dbReference type="RefSeq" id="WP_011542958.1">
    <property type="nucleotide sequence ID" value="NC_008048.1"/>
</dbReference>
<evidence type="ECO:0000313" key="5">
    <source>
        <dbReference type="EMBL" id="ABF54393.1"/>
    </source>
</evidence>
<dbReference type="PANTHER" id="PTHR43080:SF2">
    <property type="entry name" value="CBS DOMAIN-CONTAINING PROTEIN"/>
    <property type="match status" value="1"/>
</dbReference>
<dbReference type="Gene3D" id="3.10.580.10">
    <property type="entry name" value="CBS-domain"/>
    <property type="match status" value="1"/>
</dbReference>
<dbReference type="Pfam" id="PF00571">
    <property type="entry name" value="CBS"/>
    <property type="match status" value="2"/>
</dbReference>
<reference evidence="5 6" key="1">
    <citation type="journal article" date="2009" name="Proc. Natl. Acad. Sci. U.S.A.">
        <title>The genomic basis of trophic strategy in marine bacteria.</title>
        <authorList>
            <person name="Lauro F.M."/>
            <person name="McDougald D."/>
            <person name="Thomas T."/>
            <person name="Williams T.J."/>
            <person name="Egan S."/>
            <person name="Rice S."/>
            <person name="DeMaere M.Z."/>
            <person name="Ting L."/>
            <person name="Ertan H."/>
            <person name="Johnson J."/>
            <person name="Ferriera S."/>
            <person name="Lapidus A."/>
            <person name="Anderson I."/>
            <person name="Kyrpides N."/>
            <person name="Munk A.C."/>
            <person name="Detter C."/>
            <person name="Han C.S."/>
            <person name="Brown M.V."/>
            <person name="Robb F.T."/>
            <person name="Kjelleberg S."/>
            <person name="Cavicchioli R."/>
        </authorList>
    </citation>
    <scope>NUCLEOTIDE SEQUENCE [LARGE SCALE GENOMIC DNA]</scope>
    <source>
        <strain evidence="6">DSM 13593 / LMG 18877 / RB2256</strain>
    </source>
</reference>
<evidence type="ECO:0000256" key="1">
    <source>
        <dbReference type="ARBA" id="ARBA00023122"/>
    </source>
</evidence>
<organism evidence="5 6">
    <name type="scientific">Sphingopyxis alaskensis (strain DSM 13593 / LMG 18877 / RB2256)</name>
    <name type="common">Sphingomonas alaskensis</name>
    <dbReference type="NCBI Taxonomy" id="317655"/>
    <lineage>
        <taxon>Bacteria</taxon>
        <taxon>Pseudomonadati</taxon>
        <taxon>Pseudomonadota</taxon>
        <taxon>Alphaproteobacteria</taxon>
        <taxon>Sphingomonadales</taxon>
        <taxon>Sphingomonadaceae</taxon>
        <taxon>Sphingopyxis</taxon>
    </lineage>
</organism>
<feature type="transmembrane region" description="Helical" evidence="3">
    <location>
        <begin position="106"/>
        <end position="128"/>
    </location>
</feature>
<keyword evidence="3" id="KW-0812">Transmembrane</keyword>
<keyword evidence="3" id="KW-0472">Membrane</keyword>
<dbReference type="OrthoDB" id="9807125at2"/>
<evidence type="ECO:0000256" key="2">
    <source>
        <dbReference type="PROSITE-ProRule" id="PRU00703"/>
    </source>
</evidence>
<dbReference type="InterPro" id="IPR000644">
    <property type="entry name" value="CBS_dom"/>
</dbReference>
<accession>Q1GPM9</accession>